<evidence type="ECO:0000256" key="2">
    <source>
        <dbReference type="SAM" id="SignalP"/>
    </source>
</evidence>
<dbReference type="EMBL" id="FNUC01000004">
    <property type="protein sequence ID" value="SEF18337.1"/>
    <property type="molecule type" value="Genomic_DNA"/>
</dbReference>
<evidence type="ECO:0000313" key="3">
    <source>
        <dbReference type="EMBL" id="SEF18337.1"/>
    </source>
</evidence>
<feature type="signal peptide" evidence="2">
    <location>
        <begin position="1"/>
        <end position="20"/>
    </location>
</feature>
<dbReference type="AlphaFoldDB" id="A0A1H5PZC3"/>
<dbReference type="PROSITE" id="PS51257">
    <property type="entry name" value="PROKAR_LIPOPROTEIN"/>
    <property type="match status" value="1"/>
</dbReference>
<organism evidence="3 4">
    <name type="scientific">Jiangella alba</name>
    <dbReference type="NCBI Taxonomy" id="561176"/>
    <lineage>
        <taxon>Bacteria</taxon>
        <taxon>Bacillati</taxon>
        <taxon>Actinomycetota</taxon>
        <taxon>Actinomycetes</taxon>
        <taxon>Jiangellales</taxon>
        <taxon>Jiangellaceae</taxon>
        <taxon>Jiangella</taxon>
    </lineage>
</organism>
<dbReference type="OrthoDB" id="5183119at2"/>
<evidence type="ECO:0008006" key="5">
    <source>
        <dbReference type="Google" id="ProtNLM"/>
    </source>
</evidence>
<reference evidence="4" key="1">
    <citation type="submission" date="2016-10" db="EMBL/GenBank/DDBJ databases">
        <authorList>
            <person name="Varghese N."/>
            <person name="Submissions S."/>
        </authorList>
    </citation>
    <scope>NUCLEOTIDE SEQUENCE [LARGE SCALE GENOMIC DNA]</scope>
    <source>
        <strain evidence="4">DSM 45237</strain>
    </source>
</reference>
<feature type="chain" id="PRO_5010377791" description="Lipoprotein LpqN" evidence="2">
    <location>
        <begin position="21"/>
        <end position="199"/>
    </location>
</feature>
<accession>A0A1H5PZC3</accession>
<keyword evidence="2" id="KW-0732">Signal</keyword>
<protein>
    <recommendedName>
        <fullName evidence="5">Lipoprotein LpqN</fullName>
    </recommendedName>
</protein>
<proteinExistence type="predicted"/>
<dbReference type="STRING" id="561176.SAMN04488561_6395"/>
<gene>
    <name evidence="3" type="ORF">SAMN04488561_6395</name>
</gene>
<sequence length="199" mass="20743">MTGRSLTRAACAAVLVLALAACSDSDNGEETPMNPLSTTAPSGDLLSDFVPRESVVLALGTDDVEAPGGSVQHGSEGTLISAGSEVYVDGDPVLSVTVEQAMGILRSGFEDRLASDQYTQLPDDVGLGFTWSEDQKVGDESVPAGHAWLAHGIYVVRVSVAGLAEGRDHEADAVALAQQVVQTLELPDAWTLNDPPLTR</sequence>
<keyword evidence="4" id="KW-1185">Reference proteome</keyword>
<dbReference type="RefSeq" id="WP_069112113.1">
    <property type="nucleotide sequence ID" value="NZ_FNUC01000004.1"/>
</dbReference>
<evidence type="ECO:0000313" key="4">
    <source>
        <dbReference type="Proteomes" id="UP000181980"/>
    </source>
</evidence>
<name>A0A1H5PZC3_9ACTN</name>
<evidence type="ECO:0000256" key="1">
    <source>
        <dbReference type="SAM" id="MobiDB-lite"/>
    </source>
</evidence>
<dbReference type="Proteomes" id="UP000181980">
    <property type="component" value="Unassembled WGS sequence"/>
</dbReference>
<feature type="region of interest" description="Disordered" evidence="1">
    <location>
        <begin position="25"/>
        <end position="44"/>
    </location>
</feature>